<accession>A0A9D9DTW7</accession>
<evidence type="ECO:0000256" key="3">
    <source>
        <dbReference type="ARBA" id="ARBA00022475"/>
    </source>
</evidence>
<feature type="signal peptide" evidence="10">
    <location>
        <begin position="1"/>
        <end position="21"/>
    </location>
</feature>
<evidence type="ECO:0000313" key="13">
    <source>
        <dbReference type="Proteomes" id="UP000823612"/>
    </source>
</evidence>
<evidence type="ECO:0000256" key="2">
    <source>
        <dbReference type="ARBA" id="ARBA00022448"/>
    </source>
</evidence>
<dbReference type="GO" id="GO:0005886">
    <property type="term" value="C:plasma membrane"/>
    <property type="evidence" value="ECO:0007669"/>
    <property type="project" value="UniProtKB-SubCell"/>
</dbReference>
<organism evidence="12 13">
    <name type="scientific">Candidatus Pullibacteroides excrementavium</name>
    <dbReference type="NCBI Taxonomy" id="2840905"/>
    <lineage>
        <taxon>Bacteria</taxon>
        <taxon>Pseudomonadati</taxon>
        <taxon>Bacteroidota</taxon>
        <taxon>Bacteroidia</taxon>
        <taxon>Bacteroidales</taxon>
        <taxon>Candidatus Pullibacteroides</taxon>
    </lineage>
</organism>
<gene>
    <name evidence="12" type="ORF">IAB08_04905</name>
</gene>
<dbReference type="PANTHER" id="PTHR30625:SF15">
    <property type="entry name" value="BIOPOLYMER TRANSPORT PROTEIN EXBB"/>
    <property type="match status" value="1"/>
</dbReference>
<keyword evidence="6 9" id="KW-1133">Transmembrane helix</keyword>
<evidence type="ECO:0000313" key="12">
    <source>
        <dbReference type="EMBL" id="MBO8432613.1"/>
    </source>
</evidence>
<comment type="subcellular location">
    <subcellularLocation>
        <location evidence="1">Cell membrane</location>
        <topology evidence="1">Multi-pass membrane protein</topology>
    </subcellularLocation>
    <subcellularLocation>
        <location evidence="8">Membrane</location>
        <topology evidence="8">Multi-pass membrane protein</topology>
    </subcellularLocation>
</comment>
<keyword evidence="5 8" id="KW-0653">Protein transport</keyword>
<dbReference type="Pfam" id="PF01618">
    <property type="entry name" value="MotA_ExbB"/>
    <property type="match status" value="1"/>
</dbReference>
<reference evidence="12" key="1">
    <citation type="submission" date="2020-10" db="EMBL/GenBank/DDBJ databases">
        <authorList>
            <person name="Gilroy R."/>
        </authorList>
    </citation>
    <scope>NUCLEOTIDE SEQUENCE</scope>
    <source>
        <strain evidence="12">2889</strain>
    </source>
</reference>
<feature type="transmembrane region" description="Helical" evidence="9">
    <location>
        <begin position="218"/>
        <end position="240"/>
    </location>
</feature>
<name>A0A9D9DTW7_9BACT</name>
<dbReference type="InterPro" id="IPR002898">
    <property type="entry name" value="MotA_ExbB_proton_chnl"/>
</dbReference>
<dbReference type="GO" id="GO:0017038">
    <property type="term" value="P:protein import"/>
    <property type="evidence" value="ECO:0007669"/>
    <property type="project" value="TreeGrafter"/>
</dbReference>
<feature type="domain" description="MotA/TolQ/ExbB proton channel" evidence="11">
    <location>
        <begin position="133"/>
        <end position="252"/>
    </location>
</feature>
<feature type="transmembrane region" description="Helical" evidence="9">
    <location>
        <begin position="174"/>
        <end position="198"/>
    </location>
</feature>
<dbReference type="PANTHER" id="PTHR30625">
    <property type="entry name" value="PROTEIN TOLQ"/>
    <property type="match status" value="1"/>
</dbReference>
<protein>
    <submittedName>
        <fullName evidence="12">MotA/TolQ/ExbB proton channel family protein</fullName>
    </submittedName>
</protein>
<evidence type="ECO:0000256" key="7">
    <source>
        <dbReference type="ARBA" id="ARBA00023136"/>
    </source>
</evidence>
<dbReference type="AlphaFoldDB" id="A0A9D9DTW7"/>
<comment type="similarity">
    <text evidence="8">Belongs to the exbB/tolQ family.</text>
</comment>
<reference evidence="12" key="2">
    <citation type="journal article" date="2021" name="PeerJ">
        <title>Extensive microbial diversity within the chicken gut microbiome revealed by metagenomics and culture.</title>
        <authorList>
            <person name="Gilroy R."/>
            <person name="Ravi A."/>
            <person name="Getino M."/>
            <person name="Pursley I."/>
            <person name="Horton D.L."/>
            <person name="Alikhan N.F."/>
            <person name="Baker D."/>
            <person name="Gharbi K."/>
            <person name="Hall N."/>
            <person name="Watson M."/>
            <person name="Adriaenssens E.M."/>
            <person name="Foster-Nyarko E."/>
            <person name="Jarju S."/>
            <person name="Secka A."/>
            <person name="Antonio M."/>
            <person name="Oren A."/>
            <person name="Chaudhuri R.R."/>
            <person name="La Ragione R."/>
            <person name="Hildebrand F."/>
            <person name="Pallen M.J."/>
        </authorList>
    </citation>
    <scope>NUCLEOTIDE SEQUENCE</scope>
    <source>
        <strain evidence="12">2889</strain>
    </source>
</reference>
<evidence type="ECO:0000256" key="1">
    <source>
        <dbReference type="ARBA" id="ARBA00004651"/>
    </source>
</evidence>
<keyword evidence="4 9" id="KW-0812">Transmembrane</keyword>
<keyword evidence="2 8" id="KW-0813">Transport</keyword>
<dbReference type="EMBL" id="JADIMZ010000074">
    <property type="protein sequence ID" value="MBO8432613.1"/>
    <property type="molecule type" value="Genomic_DNA"/>
</dbReference>
<dbReference type="Proteomes" id="UP000823612">
    <property type="component" value="Unassembled WGS sequence"/>
</dbReference>
<evidence type="ECO:0000259" key="11">
    <source>
        <dbReference type="Pfam" id="PF01618"/>
    </source>
</evidence>
<proteinExistence type="inferred from homology"/>
<evidence type="ECO:0000256" key="10">
    <source>
        <dbReference type="SAM" id="SignalP"/>
    </source>
</evidence>
<evidence type="ECO:0000256" key="6">
    <source>
        <dbReference type="ARBA" id="ARBA00022989"/>
    </source>
</evidence>
<evidence type="ECO:0000256" key="4">
    <source>
        <dbReference type="ARBA" id="ARBA00022692"/>
    </source>
</evidence>
<feature type="chain" id="PRO_5038499049" evidence="10">
    <location>
        <begin position="22"/>
        <end position="268"/>
    </location>
</feature>
<keyword evidence="7 9" id="KW-0472">Membrane</keyword>
<sequence>MKKLIASLLVGASLVLGSVMAQDTTAAAAAQTDSAAAVEQTVATEDVAMTPATQQTEEKTFHQALKQKFIEGGVPWMTPILLVFILGLALVFERIIYLNLATTNTTKLLAHVEEALQNGGIEAAKDVCRNTRGPVASIFYQGLERSNEGVEGIEKSVTAYGGVQVGRLEKNLGWISWSIAIAPMLGFLGTVVGMVQAFDDIEAAGDISPTVVAGGMKVALITTVFGLIVAIIVQTFYNYLSSKIDSIVNKMEDASISFMDLIAKYIQK</sequence>
<evidence type="ECO:0000256" key="8">
    <source>
        <dbReference type="RuleBase" id="RU004057"/>
    </source>
</evidence>
<feature type="transmembrane region" description="Helical" evidence="9">
    <location>
        <begin position="76"/>
        <end position="97"/>
    </location>
</feature>
<comment type="caution">
    <text evidence="12">The sequence shown here is derived from an EMBL/GenBank/DDBJ whole genome shotgun (WGS) entry which is preliminary data.</text>
</comment>
<dbReference type="InterPro" id="IPR050790">
    <property type="entry name" value="ExbB/TolQ_transport"/>
</dbReference>
<keyword evidence="10" id="KW-0732">Signal</keyword>
<evidence type="ECO:0000256" key="9">
    <source>
        <dbReference type="SAM" id="Phobius"/>
    </source>
</evidence>
<evidence type="ECO:0000256" key="5">
    <source>
        <dbReference type="ARBA" id="ARBA00022927"/>
    </source>
</evidence>
<keyword evidence="3" id="KW-1003">Cell membrane</keyword>